<dbReference type="CDD" id="cd00917">
    <property type="entry name" value="PG-PI_TP"/>
    <property type="match status" value="1"/>
</dbReference>
<dbReference type="Proteomes" id="UP001295794">
    <property type="component" value="Unassembled WGS sequence"/>
</dbReference>
<dbReference type="InterPro" id="IPR039670">
    <property type="entry name" value="NPC2-like"/>
</dbReference>
<dbReference type="AlphaFoldDB" id="A0AAD2K7G8"/>
<evidence type="ECO:0000256" key="5">
    <source>
        <dbReference type="ARBA" id="ARBA00022448"/>
    </source>
</evidence>
<dbReference type="EMBL" id="CAVNYO010000463">
    <property type="protein sequence ID" value="CAK5282914.1"/>
    <property type="molecule type" value="Genomic_DNA"/>
</dbReference>
<reference evidence="10" key="1">
    <citation type="submission" date="2023-11" db="EMBL/GenBank/DDBJ databases">
        <authorList>
            <person name="De Vega J J."/>
            <person name="De Vega J J."/>
        </authorList>
    </citation>
    <scope>NUCLEOTIDE SEQUENCE</scope>
</reference>
<dbReference type="Gene3D" id="2.60.40.770">
    <property type="match status" value="1"/>
</dbReference>
<dbReference type="PANTHER" id="PTHR11306:SF0">
    <property type="entry name" value="PHOSPHATIDYLGLYCEROL_PHOSPHATIDYLINOSITOL TRANSFER PROTEIN"/>
    <property type="match status" value="1"/>
</dbReference>
<evidence type="ECO:0000256" key="4">
    <source>
        <dbReference type="ARBA" id="ARBA00016056"/>
    </source>
</evidence>
<evidence type="ECO:0000256" key="1">
    <source>
        <dbReference type="ARBA" id="ARBA00002053"/>
    </source>
</evidence>
<evidence type="ECO:0000313" key="11">
    <source>
        <dbReference type="Proteomes" id="UP001295794"/>
    </source>
</evidence>
<evidence type="ECO:0000256" key="7">
    <source>
        <dbReference type="ARBA" id="ARBA00023055"/>
    </source>
</evidence>
<proteinExistence type="inferred from homology"/>
<accession>A0AAD2K7G8</accession>
<dbReference type="GO" id="GO:0032366">
    <property type="term" value="P:intracellular sterol transport"/>
    <property type="evidence" value="ECO:0007669"/>
    <property type="project" value="InterPro"/>
</dbReference>
<evidence type="ECO:0000256" key="2">
    <source>
        <dbReference type="ARBA" id="ARBA00006370"/>
    </source>
</evidence>
<dbReference type="SMART" id="SM00737">
    <property type="entry name" value="ML"/>
    <property type="match status" value="1"/>
</dbReference>
<keyword evidence="5" id="KW-0813">Transport</keyword>
<dbReference type="GO" id="GO:0032934">
    <property type="term" value="F:sterol binding"/>
    <property type="evidence" value="ECO:0007669"/>
    <property type="project" value="InterPro"/>
</dbReference>
<protein>
    <recommendedName>
        <fullName evidence="4">Phosphatidylglycerol/phosphatidylinositol transfer protein</fullName>
    </recommendedName>
</protein>
<comment type="subunit">
    <text evidence="3">Monomer.</text>
</comment>
<gene>
    <name evidence="9" type="ORF">MYCIT1_LOCUS35054</name>
    <name evidence="10" type="ORF">MYCIT1_LOCUS35078</name>
</gene>
<evidence type="ECO:0000256" key="3">
    <source>
        <dbReference type="ARBA" id="ARBA00011245"/>
    </source>
</evidence>
<dbReference type="PANTHER" id="PTHR11306">
    <property type="entry name" value="NIEMANN PICK TYPE C2 PROTEIN NPC2-RELATED"/>
    <property type="match status" value="1"/>
</dbReference>
<organism evidence="10 11">
    <name type="scientific">Mycena citricolor</name>
    <dbReference type="NCBI Taxonomy" id="2018698"/>
    <lineage>
        <taxon>Eukaryota</taxon>
        <taxon>Fungi</taxon>
        <taxon>Dikarya</taxon>
        <taxon>Basidiomycota</taxon>
        <taxon>Agaricomycotina</taxon>
        <taxon>Agaricomycetes</taxon>
        <taxon>Agaricomycetidae</taxon>
        <taxon>Agaricales</taxon>
        <taxon>Marasmiineae</taxon>
        <taxon>Mycenaceae</taxon>
        <taxon>Mycena</taxon>
    </lineage>
</organism>
<evidence type="ECO:0000256" key="6">
    <source>
        <dbReference type="ARBA" id="ARBA00022729"/>
    </source>
</evidence>
<dbReference type="EMBL" id="CAVNYO010000464">
    <property type="protein sequence ID" value="CAK5282927.1"/>
    <property type="molecule type" value="Genomic_DNA"/>
</dbReference>
<sequence>MGGLRYAFASLASQMLIAASFRAYLFTESRMLSMNAGSPSDGIIVKSLTVSPDPPVPGQDLVVKATGVANYDIEDGAWADVVVKLGLVKLLHRRFDVCEEARNANASIQCPIKEGTHEVTQVVALPKEIPRAKFTVDVNGYTADDDDLLCVKLKVDFLPNRRWFGLL</sequence>
<keyword evidence="7" id="KW-0445">Lipid transport</keyword>
<comment type="similarity">
    <text evidence="2">Belongs to the NPC2 family.</text>
</comment>
<evidence type="ECO:0000313" key="10">
    <source>
        <dbReference type="EMBL" id="CAK5282927.1"/>
    </source>
</evidence>
<evidence type="ECO:0000259" key="8">
    <source>
        <dbReference type="SMART" id="SM00737"/>
    </source>
</evidence>
<dbReference type="Pfam" id="PF02221">
    <property type="entry name" value="E1_DerP2_DerF2"/>
    <property type="match status" value="1"/>
</dbReference>
<name>A0AAD2K7G8_9AGAR</name>
<keyword evidence="11" id="KW-1185">Reference proteome</keyword>
<dbReference type="InterPro" id="IPR014756">
    <property type="entry name" value="Ig_E-set"/>
</dbReference>
<evidence type="ECO:0000313" key="9">
    <source>
        <dbReference type="EMBL" id="CAK5282914.1"/>
    </source>
</evidence>
<keyword evidence="6" id="KW-0732">Signal</keyword>
<dbReference type="InterPro" id="IPR003172">
    <property type="entry name" value="ML_dom"/>
</dbReference>
<comment type="function">
    <text evidence="1">Catalyzes the intermembrane transfer of phosphatidylglycerol and phosphatidylinositol.</text>
</comment>
<dbReference type="SUPFAM" id="SSF81296">
    <property type="entry name" value="E set domains"/>
    <property type="match status" value="1"/>
</dbReference>
<comment type="caution">
    <text evidence="10">The sequence shown here is derived from an EMBL/GenBank/DDBJ whole genome shotgun (WGS) entry which is preliminary data.</text>
</comment>
<dbReference type="InterPro" id="IPR033917">
    <property type="entry name" value="ML_PG-PI_TP"/>
</dbReference>
<feature type="domain" description="MD-2-related lipid-recognition" evidence="8">
    <location>
        <begin position="37"/>
        <end position="155"/>
    </location>
</feature>